<dbReference type="PANTHER" id="PTHR43673:SF2">
    <property type="entry name" value="NITROREDUCTASE"/>
    <property type="match status" value="1"/>
</dbReference>
<dbReference type="CDD" id="cd02149">
    <property type="entry name" value="NfsB-like"/>
    <property type="match status" value="1"/>
</dbReference>
<gene>
    <name evidence="8" type="ORF">SAMN04489711_12011</name>
</gene>
<keyword evidence="3" id="KW-0285">Flavoprotein</keyword>
<sequence length="219" mass="24901">MSDTQATDASSLIERLNWRYATKKMDPARKVPADKLERIIEAARLAPTSSGLQPFELLVVTDPAVRARIQPIAWNQGQIVDSSHLLVFAAWDNYTAERINTMFDYTNEVRGFTNEGWENYRQQLLNAYPQRDPQVNFEHAARQAYIALSAALMAAAYEGVDSTPMEGFDPNALDEILGLRARHLRSVAVLPLGYRLAEQDWLVNLPKVRRPRERFVTEV</sequence>
<dbReference type="Pfam" id="PF00881">
    <property type="entry name" value="Nitroreductase"/>
    <property type="match status" value="1"/>
</dbReference>
<accession>A0A1I2H9P3</accession>
<dbReference type="InterPro" id="IPR000415">
    <property type="entry name" value="Nitroreductase-like"/>
</dbReference>
<evidence type="ECO:0000256" key="4">
    <source>
        <dbReference type="ARBA" id="ARBA00022643"/>
    </source>
</evidence>
<dbReference type="STRING" id="1177982.SAMN04489711_12011"/>
<evidence type="ECO:0000256" key="3">
    <source>
        <dbReference type="ARBA" id="ARBA00022630"/>
    </source>
</evidence>
<evidence type="ECO:0000256" key="2">
    <source>
        <dbReference type="ARBA" id="ARBA00007118"/>
    </source>
</evidence>
<feature type="domain" description="Nitroreductase" evidence="7">
    <location>
        <begin position="17"/>
        <end position="194"/>
    </location>
</feature>
<comment type="similarity">
    <text evidence="2">Belongs to the nitroreductase family.</text>
</comment>
<keyword evidence="4" id="KW-0288">FMN</keyword>
<dbReference type="InterPro" id="IPR033878">
    <property type="entry name" value="NfsB-like"/>
</dbReference>
<dbReference type="AlphaFoldDB" id="A0A1I2H9P3"/>
<dbReference type="Gene3D" id="3.40.109.10">
    <property type="entry name" value="NADH Oxidase"/>
    <property type="match status" value="1"/>
</dbReference>
<evidence type="ECO:0000256" key="1">
    <source>
        <dbReference type="ARBA" id="ARBA00001917"/>
    </source>
</evidence>
<organism evidence="8 9">
    <name type="scientific">Paracidovorax wautersii</name>
    <dbReference type="NCBI Taxonomy" id="1177982"/>
    <lineage>
        <taxon>Bacteria</taxon>
        <taxon>Pseudomonadati</taxon>
        <taxon>Pseudomonadota</taxon>
        <taxon>Betaproteobacteria</taxon>
        <taxon>Burkholderiales</taxon>
        <taxon>Comamonadaceae</taxon>
        <taxon>Paracidovorax</taxon>
    </lineage>
</organism>
<keyword evidence="9" id="KW-1185">Reference proteome</keyword>
<dbReference type="Proteomes" id="UP000199119">
    <property type="component" value="Unassembled WGS sequence"/>
</dbReference>
<evidence type="ECO:0000256" key="6">
    <source>
        <dbReference type="ARBA" id="ARBA00023002"/>
    </source>
</evidence>
<dbReference type="InterPro" id="IPR029479">
    <property type="entry name" value="Nitroreductase"/>
</dbReference>
<dbReference type="GO" id="GO:0016491">
    <property type="term" value="F:oxidoreductase activity"/>
    <property type="evidence" value="ECO:0007669"/>
    <property type="project" value="UniProtKB-KW"/>
</dbReference>
<evidence type="ECO:0000313" key="8">
    <source>
        <dbReference type="EMBL" id="SFF25321.1"/>
    </source>
</evidence>
<reference evidence="9" key="1">
    <citation type="submission" date="2016-10" db="EMBL/GenBank/DDBJ databases">
        <authorList>
            <person name="Varghese N."/>
            <person name="Submissions S."/>
        </authorList>
    </citation>
    <scope>NUCLEOTIDE SEQUENCE [LARGE SCALE GENOMIC DNA]</scope>
    <source>
        <strain evidence="9">DSM 27981</strain>
    </source>
</reference>
<dbReference type="EMBL" id="FONX01000020">
    <property type="protein sequence ID" value="SFF25321.1"/>
    <property type="molecule type" value="Genomic_DNA"/>
</dbReference>
<evidence type="ECO:0000256" key="5">
    <source>
        <dbReference type="ARBA" id="ARBA00022857"/>
    </source>
</evidence>
<dbReference type="OrthoDB" id="9809288at2"/>
<proteinExistence type="inferred from homology"/>
<protein>
    <submittedName>
        <fullName evidence="8">Nitroreductase</fullName>
    </submittedName>
</protein>
<keyword evidence="6" id="KW-0560">Oxidoreductase</keyword>
<comment type="cofactor">
    <cofactor evidence="1">
        <name>FMN</name>
        <dbReference type="ChEBI" id="CHEBI:58210"/>
    </cofactor>
</comment>
<dbReference type="PANTHER" id="PTHR43673">
    <property type="entry name" value="NAD(P)H NITROREDUCTASE YDGI-RELATED"/>
    <property type="match status" value="1"/>
</dbReference>
<dbReference type="SUPFAM" id="SSF55469">
    <property type="entry name" value="FMN-dependent nitroreductase-like"/>
    <property type="match status" value="1"/>
</dbReference>
<evidence type="ECO:0000313" key="9">
    <source>
        <dbReference type="Proteomes" id="UP000199119"/>
    </source>
</evidence>
<keyword evidence="5" id="KW-0521">NADP</keyword>
<dbReference type="RefSeq" id="WP_092941630.1">
    <property type="nucleotide sequence ID" value="NZ_FONX01000020.1"/>
</dbReference>
<evidence type="ECO:0000259" key="7">
    <source>
        <dbReference type="Pfam" id="PF00881"/>
    </source>
</evidence>
<name>A0A1I2H9P3_9BURK</name>